<dbReference type="PANTHER" id="PTHR47944:SF4">
    <property type="entry name" value="OS09G0441700 PROTEIN"/>
    <property type="match status" value="1"/>
</dbReference>
<dbReference type="EMBL" id="JAPFFJ010000005">
    <property type="protein sequence ID" value="KAJ6427369.1"/>
    <property type="molecule type" value="Genomic_DNA"/>
</dbReference>
<dbReference type="GO" id="GO:0004497">
    <property type="term" value="F:monooxygenase activity"/>
    <property type="evidence" value="ECO:0007669"/>
    <property type="project" value="UniProtKB-KW"/>
</dbReference>
<sequence>MMLSSPAAPKQRQASTPPIITQILHGLRMDRIGVKHAKMCLMELFSAKRLESYEYIRVEELQALLKTLHKSSGRPINLKDHLADVSLNVISRMVLGRKYTAKSSDHHEKEIVTPEEFKEMIDELFLLNGVLDIGDSIPWVAFLDLQGYIKRMKVLSKKFDRFMEHVLDEHEARRTTEDKKWEPKDMVDVLMQLASDPNLEVKLERHGVKAFSQVRRLIFSS</sequence>
<evidence type="ECO:0000256" key="2">
    <source>
        <dbReference type="ARBA" id="ARBA00010617"/>
    </source>
</evidence>
<comment type="cofactor">
    <cofactor evidence="1">
        <name>heme</name>
        <dbReference type="ChEBI" id="CHEBI:30413"/>
    </cofactor>
</comment>
<evidence type="ECO:0000256" key="7">
    <source>
        <dbReference type="ARBA" id="ARBA00023033"/>
    </source>
</evidence>
<keyword evidence="4" id="KW-0479">Metal-binding</keyword>
<dbReference type="GO" id="GO:0005506">
    <property type="term" value="F:iron ion binding"/>
    <property type="evidence" value="ECO:0007669"/>
    <property type="project" value="InterPro"/>
</dbReference>
<evidence type="ECO:0000256" key="5">
    <source>
        <dbReference type="ARBA" id="ARBA00023002"/>
    </source>
</evidence>
<keyword evidence="3" id="KW-0349">Heme</keyword>
<evidence type="ECO:0000313" key="8">
    <source>
        <dbReference type="EMBL" id="KAJ6427369.1"/>
    </source>
</evidence>
<keyword evidence="9" id="KW-1185">Reference proteome</keyword>
<gene>
    <name evidence="8" type="ORF">OIU84_022878</name>
</gene>
<evidence type="ECO:0000256" key="6">
    <source>
        <dbReference type="ARBA" id="ARBA00023004"/>
    </source>
</evidence>
<proteinExistence type="inferred from homology"/>
<keyword evidence="5" id="KW-0560">Oxidoreductase</keyword>
<dbReference type="SUPFAM" id="SSF48264">
    <property type="entry name" value="Cytochrome P450"/>
    <property type="match status" value="1"/>
</dbReference>
<evidence type="ECO:0000256" key="4">
    <source>
        <dbReference type="ARBA" id="ARBA00022723"/>
    </source>
</evidence>
<dbReference type="GO" id="GO:0020037">
    <property type="term" value="F:heme binding"/>
    <property type="evidence" value="ECO:0007669"/>
    <property type="project" value="InterPro"/>
</dbReference>
<accession>A0AAD6KRW0</accession>
<evidence type="ECO:0000256" key="1">
    <source>
        <dbReference type="ARBA" id="ARBA00001971"/>
    </source>
</evidence>
<name>A0AAD6KRW0_9ROSI</name>
<dbReference type="AlphaFoldDB" id="A0AAD6KRW0"/>
<dbReference type="GO" id="GO:0016705">
    <property type="term" value="F:oxidoreductase activity, acting on paired donors, with incorporation or reduction of molecular oxygen"/>
    <property type="evidence" value="ECO:0007669"/>
    <property type="project" value="InterPro"/>
</dbReference>
<dbReference type="Pfam" id="PF00067">
    <property type="entry name" value="p450"/>
    <property type="match status" value="1"/>
</dbReference>
<comment type="caution">
    <text evidence="8">The sequence shown here is derived from an EMBL/GenBank/DDBJ whole genome shotgun (WGS) entry which is preliminary data.</text>
</comment>
<dbReference type="Proteomes" id="UP001162972">
    <property type="component" value="Chromosome 1"/>
</dbReference>
<protein>
    <submittedName>
        <fullName evidence="8">Uncharacterized protein</fullName>
    </submittedName>
</protein>
<organism evidence="8 9">
    <name type="scientific">Salix udensis</name>
    <dbReference type="NCBI Taxonomy" id="889485"/>
    <lineage>
        <taxon>Eukaryota</taxon>
        <taxon>Viridiplantae</taxon>
        <taxon>Streptophyta</taxon>
        <taxon>Embryophyta</taxon>
        <taxon>Tracheophyta</taxon>
        <taxon>Spermatophyta</taxon>
        <taxon>Magnoliopsida</taxon>
        <taxon>eudicotyledons</taxon>
        <taxon>Gunneridae</taxon>
        <taxon>Pentapetalae</taxon>
        <taxon>rosids</taxon>
        <taxon>fabids</taxon>
        <taxon>Malpighiales</taxon>
        <taxon>Salicaceae</taxon>
        <taxon>Saliceae</taxon>
        <taxon>Salix</taxon>
    </lineage>
</organism>
<keyword evidence="6" id="KW-0408">Iron</keyword>
<dbReference type="InterPro" id="IPR001128">
    <property type="entry name" value="Cyt_P450"/>
</dbReference>
<evidence type="ECO:0000256" key="3">
    <source>
        <dbReference type="ARBA" id="ARBA00022617"/>
    </source>
</evidence>
<keyword evidence="7" id="KW-0503">Monooxygenase</keyword>
<reference evidence="8 9" key="1">
    <citation type="journal article" date="2023" name="Int. J. Mol. Sci.">
        <title>De Novo Assembly and Annotation of 11 Diverse Shrub Willow (Salix) Genomes Reveals Novel Gene Organization in Sex-Linked Regions.</title>
        <authorList>
            <person name="Hyden B."/>
            <person name="Feng K."/>
            <person name="Yates T.B."/>
            <person name="Jawdy S."/>
            <person name="Cereghino C."/>
            <person name="Smart L.B."/>
            <person name="Muchero W."/>
        </authorList>
    </citation>
    <scope>NUCLEOTIDE SEQUENCE [LARGE SCALE GENOMIC DNA]</scope>
    <source>
        <tissue evidence="8">Shoot tip</tissue>
    </source>
</reference>
<dbReference type="InterPro" id="IPR036396">
    <property type="entry name" value="Cyt_P450_sf"/>
</dbReference>
<dbReference type="Gene3D" id="1.10.630.10">
    <property type="entry name" value="Cytochrome P450"/>
    <property type="match status" value="1"/>
</dbReference>
<evidence type="ECO:0000313" key="9">
    <source>
        <dbReference type="Proteomes" id="UP001162972"/>
    </source>
</evidence>
<comment type="similarity">
    <text evidence="2">Belongs to the cytochrome P450 family.</text>
</comment>
<dbReference type="PANTHER" id="PTHR47944">
    <property type="entry name" value="CYTOCHROME P450 98A9"/>
    <property type="match status" value="1"/>
</dbReference>